<dbReference type="PANTHER" id="PTHR33223">
    <property type="entry name" value="CCHC-TYPE DOMAIN-CONTAINING PROTEIN"/>
    <property type="match status" value="1"/>
</dbReference>
<dbReference type="EMBL" id="JBFOLK010000003">
    <property type="protein sequence ID" value="KAL2525694.1"/>
    <property type="molecule type" value="Genomic_DNA"/>
</dbReference>
<accession>A0ABD1UKX5</accession>
<gene>
    <name evidence="3" type="ORF">Adt_10748</name>
</gene>
<evidence type="ECO:0000259" key="2">
    <source>
        <dbReference type="Pfam" id="PF03732"/>
    </source>
</evidence>
<keyword evidence="4" id="KW-1185">Reference proteome</keyword>
<evidence type="ECO:0000313" key="4">
    <source>
        <dbReference type="Proteomes" id="UP001604336"/>
    </source>
</evidence>
<protein>
    <submittedName>
        <fullName evidence="3">Retrotrans gag domain-containing protein</fullName>
    </submittedName>
</protein>
<evidence type="ECO:0000256" key="1">
    <source>
        <dbReference type="SAM" id="MobiDB-lite"/>
    </source>
</evidence>
<feature type="domain" description="Retrotransposon gag" evidence="2">
    <location>
        <begin position="108"/>
        <end position="164"/>
    </location>
</feature>
<dbReference type="AlphaFoldDB" id="A0ABD1UKX5"/>
<dbReference type="InterPro" id="IPR005162">
    <property type="entry name" value="Retrotrans_gag_dom"/>
</dbReference>
<sequence>MGVGSSIAPPLLAHSRRSEHSEAHTEKGKGPKQSYMRLEKEKERLECYEDDDDENLSFTDDLKDMEIPTNFRMPLMDKYNRKGDLSYHINIYKTKLQGQSPAVKCQNFYTTLASNAKMWYNKLKPGSIRSWPQLKREFVSAFIGNRTMIADITQLNDIRQRESVVHDQLCQLTG</sequence>
<proteinExistence type="predicted"/>
<dbReference type="Proteomes" id="UP001604336">
    <property type="component" value="Unassembled WGS sequence"/>
</dbReference>
<name>A0ABD1UKX5_9LAMI</name>
<dbReference type="Pfam" id="PF03732">
    <property type="entry name" value="Retrotrans_gag"/>
    <property type="match status" value="1"/>
</dbReference>
<comment type="caution">
    <text evidence="3">The sequence shown here is derived from an EMBL/GenBank/DDBJ whole genome shotgun (WGS) entry which is preliminary data.</text>
</comment>
<reference evidence="4" key="1">
    <citation type="submission" date="2024-07" db="EMBL/GenBank/DDBJ databases">
        <title>Two chromosome-level genome assemblies of Korean endemic species Abeliophyllum distichum and Forsythia ovata (Oleaceae).</title>
        <authorList>
            <person name="Jang H."/>
        </authorList>
    </citation>
    <scope>NUCLEOTIDE SEQUENCE [LARGE SCALE GENOMIC DNA]</scope>
</reference>
<feature type="compositionally biased region" description="Basic and acidic residues" evidence="1">
    <location>
        <begin position="16"/>
        <end position="29"/>
    </location>
</feature>
<evidence type="ECO:0000313" key="3">
    <source>
        <dbReference type="EMBL" id="KAL2525694.1"/>
    </source>
</evidence>
<dbReference type="PANTHER" id="PTHR33223:SF10">
    <property type="entry name" value="AMINOTRANSFERASE-LIKE PLANT MOBILE DOMAIN-CONTAINING PROTEIN"/>
    <property type="match status" value="1"/>
</dbReference>
<organism evidence="3 4">
    <name type="scientific">Abeliophyllum distichum</name>
    <dbReference type="NCBI Taxonomy" id="126358"/>
    <lineage>
        <taxon>Eukaryota</taxon>
        <taxon>Viridiplantae</taxon>
        <taxon>Streptophyta</taxon>
        <taxon>Embryophyta</taxon>
        <taxon>Tracheophyta</taxon>
        <taxon>Spermatophyta</taxon>
        <taxon>Magnoliopsida</taxon>
        <taxon>eudicotyledons</taxon>
        <taxon>Gunneridae</taxon>
        <taxon>Pentapetalae</taxon>
        <taxon>asterids</taxon>
        <taxon>lamiids</taxon>
        <taxon>Lamiales</taxon>
        <taxon>Oleaceae</taxon>
        <taxon>Forsythieae</taxon>
        <taxon>Abeliophyllum</taxon>
    </lineage>
</organism>
<feature type="region of interest" description="Disordered" evidence="1">
    <location>
        <begin position="1"/>
        <end position="39"/>
    </location>
</feature>